<protein>
    <recommendedName>
        <fullName evidence="3">F-box domain-containing protein</fullName>
    </recommendedName>
</protein>
<dbReference type="Proteomes" id="UP000290288">
    <property type="component" value="Unassembled WGS sequence"/>
</dbReference>
<dbReference type="STRING" id="2316362.A0A4Q2DAK5"/>
<organism evidence="1 2">
    <name type="scientific">Candolleomyces aberdarensis</name>
    <dbReference type="NCBI Taxonomy" id="2316362"/>
    <lineage>
        <taxon>Eukaryota</taxon>
        <taxon>Fungi</taxon>
        <taxon>Dikarya</taxon>
        <taxon>Basidiomycota</taxon>
        <taxon>Agaricomycotina</taxon>
        <taxon>Agaricomycetes</taxon>
        <taxon>Agaricomycetidae</taxon>
        <taxon>Agaricales</taxon>
        <taxon>Agaricineae</taxon>
        <taxon>Psathyrellaceae</taxon>
        <taxon>Candolleomyces</taxon>
    </lineage>
</organism>
<dbReference type="AlphaFoldDB" id="A0A4Q2DAK5"/>
<evidence type="ECO:0000313" key="1">
    <source>
        <dbReference type="EMBL" id="RXW15706.1"/>
    </source>
</evidence>
<evidence type="ECO:0008006" key="3">
    <source>
        <dbReference type="Google" id="ProtNLM"/>
    </source>
</evidence>
<proteinExistence type="predicted"/>
<keyword evidence="2" id="KW-1185">Reference proteome</keyword>
<comment type="caution">
    <text evidence="1">The sequence shown here is derived from an EMBL/GenBank/DDBJ whole genome shotgun (WGS) entry which is preliminary data.</text>
</comment>
<gene>
    <name evidence="1" type="ORF">EST38_g10150</name>
</gene>
<name>A0A4Q2DAK5_9AGAR</name>
<reference evidence="1 2" key="1">
    <citation type="submission" date="2019-01" db="EMBL/GenBank/DDBJ databases">
        <title>Draft genome sequence of Psathyrella aberdarensis IHI B618.</title>
        <authorList>
            <person name="Buettner E."/>
            <person name="Kellner H."/>
        </authorList>
    </citation>
    <scope>NUCLEOTIDE SEQUENCE [LARGE SCALE GENOMIC DNA]</scope>
    <source>
        <strain evidence="1 2">IHI B618</strain>
    </source>
</reference>
<dbReference type="OrthoDB" id="3067340at2759"/>
<dbReference type="EMBL" id="SDEE01000521">
    <property type="protein sequence ID" value="RXW15706.1"/>
    <property type="molecule type" value="Genomic_DNA"/>
</dbReference>
<evidence type="ECO:0000313" key="2">
    <source>
        <dbReference type="Proteomes" id="UP000290288"/>
    </source>
</evidence>
<sequence>MCTSSTKACILRNAPSWVSSPVEIHHVVLSFLSVTQLVSLGKTSRYNYALVKEHIRARVVDLLSQWSLPNSFSEFMNTHNIVFSGSAVLALLEPECVTPNDLDAYVPLGALEDVHTFLSQHTFYVKFNNLRVGLPDAAVGYISDSSADTGINDVIYYRHSKTNAVLNIIETAQAVPTTAIFKFHSTFVMNYLTSNALVCAYPKMTADHVGLVNTPSPNLTFRTVRCLVKYGVRGFNALDRSYDWKNQVHNCHSFPYCGRCRRVVGDRFTLCIAFSAGIGAVPNVIDPKLSWTLSSRYDCNPLKRVAPEKGSVSPGCLY</sequence>
<accession>A0A4Q2DAK5</accession>